<dbReference type="RefSeq" id="WP_164457117.1">
    <property type="nucleotide sequence ID" value="NZ_JAAIFS010000001.1"/>
</dbReference>
<dbReference type="SMR" id="A0A6B3QDJ8"/>
<dbReference type="EMBL" id="JBIQWK010000010">
    <property type="protein sequence ID" value="MFI0575708.1"/>
    <property type="molecule type" value="Genomic_DNA"/>
</dbReference>
<protein>
    <recommendedName>
        <fullName evidence="4">Thioesterase domain-containing protein</fullName>
    </recommendedName>
</protein>
<organism evidence="2">
    <name type="scientific">Streptomyces tendae</name>
    <dbReference type="NCBI Taxonomy" id="1932"/>
    <lineage>
        <taxon>Bacteria</taxon>
        <taxon>Bacillati</taxon>
        <taxon>Actinomycetota</taxon>
        <taxon>Actinomycetes</taxon>
        <taxon>Kitasatosporales</taxon>
        <taxon>Streptomycetaceae</taxon>
        <taxon>Streptomyces</taxon>
    </lineage>
</organism>
<dbReference type="Proteomes" id="UP001610810">
    <property type="component" value="Unassembled WGS sequence"/>
</dbReference>
<evidence type="ECO:0000313" key="1">
    <source>
        <dbReference type="EMBL" id="MFI0575708.1"/>
    </source>
</evidence>
<name>A0A6B3QDJ8_STRTE</name>
<dbReference type="EMBL" id="JAAIFS010000001">
    <property type="protein sequence ID" value="NEV85087.1"/>
    <property type="molecule type" value="Genomic_DNA"/>
</dbReference>
<reference evidence="2" key="1">
    <citation type="journal article" date="2020" name="Microorganisms">
        <title>Isolation, Genomic and Metabolomic Characterization of Streptomyces tendae VITAKN with Quorum Sensing Inhibitory Activity from Southern India.</title>
        <authorList>
            <person name="Ishaque N.M."/>
            <person name="Burgsdorf I."/>
            <person name="Limlingan Malit J.J."/>
            <person name="Saha S."/>
            <person name="Teta R."/>
            <person name="Ewe D."/>
            <person name="Kannabiran K."/>
            <person name="Hrouzek P."/>
            <person name="Steindler L."/>
            <person name="Costantino V."/>
            <person name="Saurav K."/>
        </authorList>
    </citation>
    <scope>NUCLEOTIDE SEQUENCE</scope>
    <source>
        <strain evidence="2">VITAKN</strain>
    </source>
</reference>
<proteinExistence type="predicted"/>
<evidence type="ECO:0000313" key="2">
    <source>
        <dbReference type="EMBL" id="NEV85087.1"/>
    </source>
</evidence>
<comment type="caution">
    <text evidence="2">The sequence shown here is derived from an EMBL/GenBank/DDBJ whole genome shotgun (WGS) entry which is preliminary data.</text>
</comment>
<evidence type="ECO:0008006" key="4">
    <source>
        <dbReference type="Google" id="ProtNLM"/>
    </source>
</evidence>
<accession>A0A6B3QDJ8</accession>
<reference evidence="1 3" key="2">
    <citation type="submission" date="2024-10" db="EMBL/GenBank/DDBJ databases">
        <authorList>
            <person name="Wannawong T."/>
            <person name="Kuncharoen N."/>
            <person name="Mhuantong W."/>
        </authorList>
    </citation>
    <scope>NUCLEOTIDE SEQUENCE [LARGE SCALE GENOMIC DNA]</scope>
    <source>
        <strain evidence="1 3">CALK1-4</strain>
    </source>
</reference>
<dbReference type="SUPFAM" id="SSF53474">
    <property type="entry name" value="alpha/beta-Hydrolases"/>
    <property type="match status" value="1"/>
</dbReference>
<sequence>MTVQQPLATTAPPTWKVLNEGGSAEPVVLAVDFAVSGRPESTFSDLGRLLARGVPLWETRQPEPEQARTFGGEDFASYWVRGVRDTGRPVRAVLGYCVGGLYAARVAQLLAAEQDEAPAVVLFDPEPPHRAGMVADFRAAVARLSSVLSPEESALAGQAADEAAQQSAGIAALGAALTEVFTGIAGAAFDRAGLPAGLADELSGAYAAFVAYIAAAAAFDPAVSWAGATALTTPAADPHARYARRLIPVDAAHDDILRSPLTADVLTGLLTRSRPQG</sequence>
<gene>
    <name evidence="1" type="ORF">ACH3YB_29165</name>
    <name evidence="2" type="ORF">GUR47_00015</name>
</gene>
<evidence type="ECO:0000313" key="3">
    <source>
        <dbReference type="Proteomes" id="UP001610810"/>
    </source>
</evidence>
<dbReference type="InterPro" id="IPR029058">
    <property type="entry name" value="AB_hydrolase_fold"/>
</dbReference>
<dbReference type="AlphaFoldDB" id="A0A6B3QDJ8"/>
<dbReference type="Gene3D" id="3.40.50.1820">
    <property type="entry name" value="alpha/beta hydrolase"/>
    <property type="match status" value="1"/>
</dbReference>
<keyword evidence="3" id="KW-1185">Reference proteome</keyword>